<organism evidence="3 4">
    <name type="scientific">Talaromyces pinophilus</name>
    <name type="common">Penicillium pinophilum</name>
    <dbReference type="NCBI Taxonomy" id="128442"/>
    <lineage>
        <taxon>Eukaryota</taxon>
        <taxon>Fungi</taxon>
        <taxon>Dikarya</taxon>
        <taxon>Ascomycota</taxon>
        <taxon>Pezizomycotina</taxon>
        <taxon>Eurotiomycetes</taxon>
        <taxon>Eurotiomycetidae</taxon>
        <taxon>Eurotiales</taxon>
        <taxon>Trichocomaceae</taxon>
        <taxon>Talaromyces</taxon>
        <taxon>Talaromyces sect. Talaromyces</taxon>
    </lineage>
</organism>
<keyword evidence="2" id="KW-0408">Iron</keyword>
<gene>
    <name evidence="3" type="ORF">TCE0_018f06126</name>
</gene>
<dbReference type="AlphaFoldDB" id="A0A510NWY4"/>
<evidence type="ECO:0000256" key="1">
    <source>
        <dbReference type="ARBA" id="ARBA00022737"/>
    </source>
</evidence>
<evidence type="ECO:0000313" key="4">
    <source>
        <dbReference type="Proteomes" id="UP000053095"/>
    </source>
</evidence>
<dbReference type="Pfam" id="PF24681">
    <property type="entry name" value="Kelch_KLHDC2_KLHL20_DRC7"/>
    <property type="match status" value="1"/>
</dbReference>
<name>A0A510NWY4_TALPI</name>
<dbReference type="PANTHER" id="PTHR47435:SF4">
    <property type="entry name" value="KELCH REPEAT PROTEIN (AFU_ORTHOLOGUE AFUA_5G12780)"/>
    <property type="match status" value="1"/>
</dbReference>
<keyword evidence="4" id="KW-1185">Reference proteome</keyword>
<dbReference type="GO" id="GO:0019760">
    <property type="term" value="P:glucosinolate metabolic process"/>
    <property type="evidence" value="ECO:0007669"/>
    <property type="project" value="UniProtKB-ARBA"/>
</dbReference>
<keyword evidence="1" id="KW-0677">Repeat</keyword>
<evidence type="ECO:0000256" key="2">
    <source>
        <dbReference type="ARBA" id="ARBA00023004"/>
    </source>
</evidence>
<proteinExistence type="predicted"/>
<sequence>MPVQAKWSKLLDVETLQRSSQALSVVDNKVYVFGGELRPREPRDNVVHVVSLDGKEATINSIPSQSDAPSPRVGTATTTLNGSVYLFSGRGGVAMVPIDEQGAIWKFDTTTGQWSILSPADAANSPEPRSYHCSCSDKKDTLYVHAGCPEKGRLSDLWSFNLNTKQWKQLASAPDPARGGTSITFADGKLYRMNGFDGKTEQGGSIDVYTSETDSWETHSYKPDNESGPIARSVCALLPVVVGDKTYIVTLFGESDPSNLGHQGAGKMLGDVWAFETAGKTWHKVDPQGDAVPDARGWFGADVVGRDMIVVQGGLGEANNRLGDVWSLTRSPPRFSCPLRLMDRVRVTVYSQSISSTSEIILRVHSVQTPQFSTSEPITVLPANSSEIGVWAPLSHESRQIIAPSKPSSGLAAFSILGLEIWSRSTNRSGSRFPAIYPQALQYDESQLSVWCIDGTL</sequence>
<dbReference type="EMBL" id="DF933814">
    <property type="protein sequence ID" value="GAM36771.1"/>
    <property type="molecule type" value="Genomic_DNA"/>
</dbReference>
<dbReference type="Gene3D" id="2.120.10.80">
    <property type="entry name" value="Kelch-type beta propeller"/>
    <property type="match status" value="2"/>
</dbReference>
<reference evidence="4" key="1">
    <citation type="journal article" date="2015" name="Genome Announc.">
        <title>Draft genome sequence of Talaromyces cellulolyticus strain Y-94, a source of lignocellulosic biomass-degrading enzymes.</title>
        <authorList>
            <person name="Fujii T."/>
            <person name="Koike H."/>
            <person name="Sawayama S."/>
            <person name="Yano S."/>
            <person name="Inoue H."/>
        </authorList>
    </citation>
    <scope>NUCLEOTIDE SEQUENCE [LARGE SCALE GENOMIC DNA]</scope>
    <source>
        <strain evidence="4">Y-94</strain>
    </source>
</reference>
<dbReference type="Proteomes" id="UP000053095">
    <property type="component" value="Unassembled WGS sequence"/>
</dbReference>
<accession>A0A510NWY4</accession>
<protein>
    <recommendedName>
        <fullName evidence="5">Kelch repeat protein</fullName>
    </recommendedName>
</protein>
<dbReference type="PANTHER" id="PTHR47435">
    <property type="entry name" value="KELCH REPEAT PROTEIN (AFU_ORTHOLOGUE AFUA_5G12780)"/>
    <property type="match status" value="1"/>
</dbReference>
<evidence type="ECO:0008006" key="5">
    <source>
        <dbReference type="Google" id="ProtNLM"/>
    </source>
</evidence>
<evidence type="ECO:0000313" key="3">
    <source>
        <dbReference type="EMBL" id="GAM36771.1"/>
    </source>
</evidence>
<dbReference type="InterPro" id="IPR015915">
    <property type="entry name" value="Kelch-typ_b-propeller"/>
</dbReference>
<dbReference type="SUPFAM" id="SSF117281">
    <property type="entry name" value="Kelch motif"/>
    <property type="match status" value="1"/>
</dbReference>